<dbReference type="EMBL" id="CP146606">
    <property type="protein sequence ID" value="WYK16655.1"/>
    <property type="molecule type" value="Genomic_DNA"/>
</dbReference>
<reference evidence="2 3" key="1">
    <citation type="submission" date="2024-02" db="EMBL/GenBank/DDBJ databases">
        <title>Roseovarius strain W115 nov., isolated from a marine algae.</title>
        <authorList>
            <person name="Lee M.W."/>
            <person name="Lee J.K."/>
            <person name="Kim J.M."/>
            <person name="Choi D.G."/>
            <person name="Baek J.H."/>
            <person name="Bayburt H."/>
            <person name="Jung J.J."/>
            <person name="Han D.M."/>
            <person name="Jeon C.O."/>
        </authorList>
    </citation>
    <scope>NUCLEOTIDE SEQUENCE [LARGE SCALE GENOMIC DNA]</scope>
    <source>
        <strain evidence="2 3">W115</strain>
    </source>
</reference>
<protein>
    <submittedName>
        <fullName evidence="2">Glycosyltransferase 61 family protein</fullName>
    </submittedName>
</protein>
<organism evidence="2 3">
    <name type="scientific">Roseovarius rhodophyticola</name>
    <dbReference type="NCBI Taxonomy" id="3080827"/>
    <lineage>
        <taxon>Bacteria</taxon>
        <taxon>Pseudomonadati</taxon>
        <taxon>Pseudomonadota</taxon>
        <taxon>Alphaproteobacteria</taxon>
        <taxon>Rhodobacterales</taxon>
        <taxon>Roseobacteraceae</taxon>
        <taxon>Roseovarius</taxon>
    </lineage>
</organism>
<dbReference type="Pfam" id="PF04577">
    <property type="entry name" value="Glyco_transf_61"/>
    <property type="match status" value="1"/>
</dbReference>
<evidence type="ECO:0000313" key="2">
    <source>
        <dbReference type="EMBL" id="WYK16655.1"/>
    </source>
</evidence>
<sequence>MSASSKTVAPLTPLHLPEGRIERVRNALVVPVQKGGRLPNGVFRANGTFCEHSRTLLSQSRFTNIPDRPDRKGLMRISGRHLYGGVMRDHFGHFLLESLGRLWAFDHIDDPVDGVLFSPRRSGERLARFNPRYEPLFDALAGEAAPLMFTEPVVVEELLLPSPGFGHQAWIVGTAQFRSAIHSRLTAAFPVKGVKDIYVSRSRLDGSEKAVDKEARIERLMVKSGYEIFHPQEHSIATQIAKYRAARRIVGPDGSAFHLAACVARPDAKITVIQRRRREKIVQSFIAQFKAFGVKDIRLLNPLVPNDHQSAGAVEGPAPINFRLLVKQLQENGCL</sequence>
<feature type="domain" description="Glycosyltransferase 61 catalytic" evidence="1">
    <location>
        <begin position="91"/>
        <end position="268"/>
    </location>
</feature>
<dbReference type="InterPro" id="IPR049625">
    <property type="entry name" value="Glyco_transf_61_cat"/>
</dbReference>
<dbReference type="Proteomes" id="UP001281305">
    <property type="component" value="Chromosome"/>
</dbReference>
<dbReference type="RefSeq" id="WP_317056722.1">
    <property type="nucleotide sequence ID" value="NZ_CP146606.1"/>
</dbReference>
<keyword evidence="3" id="KW-1185">Reference proteome</keyword>
<proteinExistence type="predicted"/>
<gene>
    <name evidence="2" type="ORF">RZS32_009390</name>
</gene>
<name>A0ABZ2TAF4_9RHOB</name>
<accession>A0ABZ2TAF4</accession>
<evidence type="ECO:0000259" key="1">
    <source>
        <dbReference type="Pfam" id="PF04577"/>
    </source>
</evidence>
<evidence type="ECO:0000313" key="3">
    <source>
        <dbReference type="Proteomes" id="UP001281305"/>
    </source>
</evidence>